<organism evidence="2 3">
    <name type="scientific">Owenia fusiformis</name>
    <name type="common">Polychaete worm</name>
    <dbReference type="NCBI Taxonomy" id="6347"/>
    <lineage>
        <taxon>Eukaryota</taxon>
        <taxon>Metazoa</taxon>
        <taxon>Spiralia</taxon>
        <taxon>Lophotrochozoa</taxon>
        <taxon>Annelida</taxon>
        <taxon>Polychaeta</taxon>
        <taxon>Sedentaria</taxon>
        <taxon>Canalipalpata</taxon>
        <taxon>Sabellida</taxon>
        <taxon>Oweniida</taxon>
        <taxon>Oweniidae</taxon>
        <taxon>Owenia</taxon>
    </lineage>
</organism>
<protein>
    <submittedName>
        <fullName evidence="2">Uncharacterized protein</fullName>
    </submittedName>
</protein>
<dbReference type="GO" id="GO:0005737">
    <property type="term" value="C:cytoplasm"/>
    <property type="evidence" value="ECO:0007669"/>
    <property type="project" value="TreeGrafter"/>
</dbReference>
<dbReference type="Gene3D" id="3.80.10.10">
    <property type="entry name" value="Ribonuclease Inhibitor"/>
    <property type="match status" value="1"/>
</dbReference>
<keyword evidence="3" id="KW-1185">Reference proteome</keyword>
<sequence>MNESKDQHACINYGLPLFKYGPADTKPSEPWREEKKEALKSLVELCCIYITKDSTLTERSINYIPIDLHPRLMHAALTNGRDLVMNILMDNWKEPVLVLHRFGVINRWMAISVLAHFHKIIKEQLLNFPDHKSQLRFIDLSGAFLDVTALEHLKTLCRVTKKPKTPKPKKGSKRKYTFKITDKSWQDVKDGGINYGVRLDYDFGTADMNMRNIWVFGDLMKKCEQDETNFTIQLTRVILTGAVGAIGHLIVERLHTDYLKGISLRHDRMDDEDFVFLSKFMKCSNLTTLDLSYCGIRFDKMYKPERDFSVLDNEDLSPIEKLNLLKKPDERKLVALLNDVLEATPNLVALDLGNNTIRGHLKELTHMPRYLELLGLSNCQLINEDLDFLSQAAYTQNLKVIDLSTDRRFEGDTVQMYKKIFQVIGENLKQLVLSCPYLNTTIYSELFSALLPLKQLELLNMSGVRLSELEQECLHNKCRQLPHLKGTSNVLYDAPFMNETYEDDSQG</sequence>
<dbReference type="PANTHER" id="PTHR14224">
    <property type="entry name" value="SIMILAR TO PREFERENTIALLY EXPRESSED ANTIGEN IN MELANOMA-LIKE 3"/>
    <property type="match status" value="1"/>
</dbReference>
<keyword evidence="1" id="KW-0677">Repeat</keyword>
<dbReference type="PANTHER" id="PTHR14224:SF37">
    <property type="entry name" value="LEUCINE-RICH REPEAT-CONTAINING PROTEIN 14"/>
    <property type="match status" value="1"/>
</dbReference>
<gene>
    <name evidence="2" type="ORF">OFUS_LOCUS19913</name>
</gene>
<dbReference type="Proteomes" id="UP000749559">
    <property type="component" value="Unassembled WGS sequence"/>
</dbReference>
<reference evidence="2" key="1">
    <citation type="submission" date="2022-03" db="EMBL/GenBank/DDBJ databases">
        <authorList>
            <person name="Martin C."/>
        </authorList>
    </citation>
    <scope>NUCLEOTIDE SEQUENCE</scope>
</reference>
<evidence type="ECO:0000313" key="3">
    <source>
        <dbReference type="Proteomes" id="UP000749559"/>
    </source>
</evidence>
<accession>A0A8J1XXZ9</accession>
<evidence type="ECO:0000313" key="2">
    <source>
        <dbReference type="EMBL" id="CAH1795364.1"/>
    </source>
</evidence>
<dbReference type="SUPFAM" id="SSF52047">
    <property type="entry name" value="RNI-like"/>
    <property type="match status" value="1"/>
</dbReference>
<proteinExistence type="predicted"/>
<dbReference type="EMBL" id="CAIIXF020000009">
    <property type="protein sequence ID" value="CAH1795364.1"/>
    <property type="molecule type" value="Genomic_DNA"/>
</dbReference>
<dbReference type="InterPro" id="IPR032675">
    <property type="entry name" value="LRR_dom_sf"/>
</dbReference>
<comment type="caution">
    <text evidence="2">The sequence shown here is derived from an EMBL/GenBank/DDBJ whole genome shotgun (WGS) entry which is preliminary data.</text>
</comment>
<dbReference type="OrthoDB" id="6479713at2759"/>
<dbReference type="InterPro" id="IPR050694">
    <property type="entry name" value="LRRC14/PRAME"/>
</dbReference>
<name>A0A8J1XXZ9_OWEFU</name>
<dbReference type="AlphaFoldDB" id="A0A8J1XXZ9"/>
<evidence type="ECO:0000256" key="1">
    <source>
        <dbReference type="ARBA" id="ARBA00022737"/>
    </source>
</evidence>